<comment type="similarity">
    <text evidence="1">Belongs to the HesA/MoeB/ThiF family.</text>
</comment>
<dbReference type="GO" id="GO:0008146">
    <property type="term" value="F:sulfotransferase activity"/>
    <property type="evidence" value="ECO:0007669"/>
    <property type="project" value="TreeGrafter"/>
</dbReference>
<dbReference type="GO" id="GO:0005829">
    <property type="term" value="C:cytosol"/>
    <property type="evidence" value="ECO:0007669"/>
    <property type="project" value="TreeGrafter"/>
</dbReference>
<keyword evidence="4" id="KW-1185">Reference proteome</keyword>
<dbReference type="FunFam" id="3.40.50.720:FF:000080">
    <property type="entry name" value="Thiazole biosynthesis adenylyltransferase ThiF"/>
    <property type="match status" value="1"/>
</dbReference>
<sequence length="339" mass="37762">MEKRYSRQTLFTPIGDQGQRKLTESTVLIIGCGALGTATSETLVRAGVKKLIIADRDYVEASNLQRQQLFTEQDAINGTPKVIAAKRRLTKIRSDIEIEAVLDHIDGPLMEQLSKNVHLILDATDNFETRLVINDVAWKRGIPWVYGACVGSLSTVYSFVPGETPCFQCLLPALPAVNETCDTAGIIAPAVQITAAHQSAEALKWLSGNKETIRTKMLTYDCWHNTSVEAGITRLKRDTCETCGHNPSFPALQKEAGTSFGVLCGRDTVQVIPDKGRLLTLEEVETVAKRLNQPYKKTPYFLEMMLNDYRCVIFANGRLLIHGLKDIQQGRKMYHQFFG</sequence>
<dbReference type="Pfam" id="PF00899">
    <property type="entry name" value="ThiF"/>
    <property type="match status" value="1"/>
</dbReference>
<dbReference type="InterPro" id="IPR045886">
    <property type="entry name" value="ThiF/MoeB/HesA"/>
</dbReference>
<dbReference type="PANTHER" id="PTHR10953:SF102">
    <property type="entry name" value="ADENYLYLTRANSFERASE AND SULFURTRANSFERASE MOCS3"/>
    <property type="match status" value="1"/>
</dbReference>
<evidence type="ECO:0000313" key="4">
    <source>
        <dbReference type="Proteomes" id="UP000185746"/>
    </source>
</evidence>
<dbReference type="Gene3D" id="3.40.50.720">
    <property type="entry name" value="NAD(P)-binding Rossmann-like Domain"/>
    <property type="match status" value="1"/>
</dbReference>
<dbReference type="InterPro" id="IPR035985">
    <property type="entry name" value="Ubiquitin-activating_enz"/>
</dbReference>
<dbReference type="RefSeq" id="WP_075529125.1">
    <property type="nucleotide sequence ID" value="NZ_CP017560.1"/>
</dbReference>
<name>A0A1D8JJV1_9BACL</name>
<dbReference type="Proteomes" id="UP000185746">
    <property type="component" value="Chromosome"/>
</dbReference>
<organism evidence="3 4">
    <name type="scientific">Sporosarcina ureilytica</name>
    <dbReference type="NCBI Taxonomy" id="298596"/>
    <lineage>
        <taxon>Bacteria</taxon>
        <taxon>Bacillati</taxon>
        <taxon>Bacillota</taxon>
        <taxon>Bacilli</taxon>
        <taxon>Bacillales</taxon>
        <taxon>Caryophanaceae</taxon>
        <taxon>Sporosarcina</taxon>
    </lineage>
</organism>
<feature type="domain" description="THIF-type NAD/FAD binding fold" evidence="2">
    <location>
        <begin position="5"/>
        <end position="241"/>
    </location>
</feature>
<dbReference type="InterPro" id="IPR000594">
    <property type="entry name" value="ThiF_NAD_FAD-bd"/>
</dbReference>
<evidence type="ECO:0000256" key="1">
    <source>
        <dbReference type="ARBA" id="ARBA00009919"/>
    </source>
</evidence>
<dbReference type="GO" id="GO:0004792">
    <property type="term" value="F:thiosulfate-cyanide sulfurtransferase activity"/>
    <property type="evidence" value="ECO:0007669"/>
    <property type="project" value="TreeGrafter"/>
</dbReference>
<evidence type="ECO:0000313" key="3">
    <source>
        <dbReference type="EMBL" id="AOV08960.1"/>
    </source>
</evidence>
<evidence type="ECO:0000259" key="2">
    <source>
        <dbReference type="Pfam" id="PF00899"/>
    </source>
</evidence>
<gene>
    <name evidence="3" type="ORF">BI350_16325</name>
</gene>
<dbReference type="GO" id="GO:0008641">
    <property type="term" value="F:ubiquitin-like modifier activating enzyme activity"/>
    <property type="evidence" value="ECO:0007669"/>
    <property type="project" value="InterPro"/>
</dbReference>
<dbReference type="PANTHER" id="PTHR10953">
    <property type="entry name" value="UBIQUITIN-ACTIVATING ENZYME E1"/>
    <property type="match status" value="1"/>
</dbReference>
<reference evidence="3 4" key="1">
    <citation type="submission" date="2016-09" db="EMBL/GenBank/DDBJ databases">
        <title>Complete genome sequence of the Lysinibacillus sphaericus LMG 22257, a specie of Bacillus with ureolytic activity that can effectively biodeposit calcium carbonate.</title>
        <authorList>
            <person name="Yan W."/>
        </authorList>
    </citation>
    <scope>NUCLEOTIDE SEQUENCE [LARGE SCALE GENOMIC DNA]</scope>
    <source>
        <strain evidence="3 4">LMG 22257</strain>
    </source>
</reference>
<dbReference type="KEGG" id="surl:BI350_16325"/>
<dbReference type="CDD" id="cd00757">
    <property type="entry name" value="ThiF_MoeB_HesA_family"/>
    <property type="match status" value="1"/>
</dbReference>
<dbReference type="AlphaFoldDB" id="A0A1D8JJV1"/>
<accession>A0A1D8JJV1</accession>
<dbReference type="SUPFAM" id="SSF69572">
    <property type="entry name" value="Activating enzymes of the ubiquitin-like proteins"/>
    <property type="match status" value="1"/>
</dbReference>
<dbReference type="GO" id="GO:0016779">
    <property type="term" value="F:nucleotidyltransferase activity"/>
    <property type="evidence" value="ECO:0007669"/>
    <property type="project" value="TreeGrafter"/>
</dbReference>
<proteinExistence type="inferred from homology"/>
<dbReference type="EMBL" id="CP017560">
    <property type="protein sequence ID" value="AOV08960.1"/>
    <property type="molecule type" value="Genomic_DNA"/>
</dbReference>
<protein>
    <submittedName>
        <fullName evidence="3">Thiamine biosynthesis protein ThiF</fullName>
    </submittedName>
</protein>